<feature type="compositionally biased region" description="Basic residues" evidence="1">
    <location>
        <begin position="542"/>
        <end position="564"/>
    </location>
</feature>
<dbReference type="PANTHER" id="PTHR48258">
    <property type="entry name" value="DUF4218 DOMAIN-CONTAINING PROTEIN-RELATED"/>
    <property type="match status" value="1"/>
</dbReference>
<dbReference type="Pfam" id="PF13952">
    <property type="entry name" value="DUF4216"/>
    <property type="match status" value="1"/>
</dbReference>
<dbReference type="Pfam" id="PF02992">
    <property type="entry name" value="Transposase_21"/>
    <property type="match status" value="1"/>
</dbReference>
<gene>
    <name evidence="5" type="ORF">L1049_023399</name>
</gene>
<evidence type="ECO:0000259" key="2">
    <source>
        <dbReference type="Pfam" id="PF13952"/>
    </source>
</evidence>
<comment type="caution">
    <text evidence="5">The sequence shown here is derived from an EMBL/GenBank/DDBJ whole genome shotgun (WGS) entry which is preliminary data.</text>
</comment>
<evidence type="ECO:0000259" key="3">
    <source>
        <dbReference type="Pfam" id="PF13960"/>
    </source>
</evidence>
<dbReference type="AlphaFoldDB" id="A0AAP0X425"/>
<dbReference type="PANTHER" id="PTHR48258:SF3">
    <property type="entry name" value="FK506-BINDING PROTEIN 4-LIKE ISOFORM X1"/>
    <property type="match status" value="1"/>
</dbReference>
<name>A0AAP0X425_LIQFO</name>
<accession>A0AAP0X425</accession>
<dbReference type="Pfam" id="PF13963">
    <property type="entry name" value="Transpos_assoc"/>
    <property type="match status" value="1"/>
</dbReference>
<dbReference type="InterPro" id="IPR029480">
    <property type="entry name" value="Transpos_assoc"/>
</dbReference>
<feature type="region of interest" description="Disordered" evidence="1">
    <location>
        <begin position="541"/>
        <end position="573"/>
    </location>
</feature>
<organism evidence="5 6">
    <name type="scientific">Liquidambar formosana</name>
    <name type="common">Formosan gum</name>
    <dbReference type="NCBI Taxonomy" id="63359"/>
    <lineage>
        <taxon>Eukaryota</taxon>
        <taxon>Viridiplantae</taxon>
        <taxon>Streptophyta</taxon>
        <taxon>Embryophyta</taxon>
        <taxon>Tracheophyta</taxon>
        <taxon>Spermatophyta</taxon>
        <taxon>Magnoliopsida</taxon>
        <taxon>eudicotyledons</taxon>
        <taxon>Gunneridae</taxon>
        <taxon>Pentapetalae</taxon>
        <taxon>Saxifragales</taxon>
        <taxon>Altingiaceae</taxon>
        <taxon>Liquidambar</taxon>
    </lineage>
</organism>
<dbReference type="InterPro" id="IPR025452">
    <property type="entry name" value="DUF4218"/>
</dbReference>
<evidence type="ECO:0000313" key="6">
    <source>
        <dbReference type="Proteomes" id="UP001415857"/>
    </source>
</evidence>
<dbReference type="Proteomes" id="UP001415857">
    <property type="component" value="Unassembled WGS sequence"/>
</dbReference>
<evidence type="ECO:0000256" key="1">
    <source>
        <dbReference type="SAM" id="MobiDB-lite"/>
    </source>
</evidence>
<evidence type="ECO:0008006" key="7">
    <source>
        <dbReference type="Google" id="ProtNLM"/>
    </source>
</evidence>
<reference evidence="5 6" key="1">
    <citation type="journal article" date="2024" name="Plant J.">
        <title>Genome sequences and population genomics reveal climatic adaptation and genomic divergence between two closely related sweetgum species.</title>
        <authorList>
            <person name="Xu W.Q."/>
            <person name="Ren C.Q."/>
            <person name="Zhang X.Y."/>
            <person name="Comes H.P."/>
            <person name="Liu X.H."/>
            <person name="Li Y.G."/>
            <person name="Kettle C.J."/>
            <person name="Jalonen R."/>
            <person name="Gaisberger H."/>
            <person name="Ma Y.Z."/>
            <person name="Qiu Y.X."/>
        </authorList>
    </citation>
    <scope>NUCLEOTIDE SEQUENCE [LARGE SCALE GENOMIC DNA]</scope>
    <source>
        <strain evidence="5">Hangzhou</strain>
    </source>
</reference>
<feature type="domain" description="DUF4216" evidence="2">
    <location>
        <begin position="1021"/>
        <end position="1088"/>
    </location>
</feature>
<dbReference type="Pfam" id="PF13960">
    <property type="entry name" value="DUF4218"/>
    <property type="match status" value="1"/>
</dbReference>
<sequence>MSSINVYEISKNDNMTMYVYEMITVVERIERDGQVEVLSSKRLKMDKEWLLLPRNTEEYRIGARKFIDMAKKNSGDSDIIVCPCRDCGNLRHKHCDIVFDHLVMRGMDRTYTTWVLHGEHRSASVQCDDVEMLESYQMYKDVHFQYDNVVEPTHEGQGGQGGQGAEFANLVEDAETPLYPGCKKYTKMSATITLFKHKAANGLTEKSFNELLEIIRDMLPQDNTLLDSLYSMKKFLKTFDLGYEKIHACANDCCLFRKEFEHMDSCPKCGLSRWKVDQRTEKVHHGVPAKVLRYLPIIPRLQRMFGSPEKAEQLIWHSTHQSQDNKMRHPVDSLAWSTINNNWPCFVSDPRNLRFGLASDGFNPFQNLSSRYSCWPVILVTYNLPPWICMTKENLMLTLLIPGPKQPGNDIDVYLQPLVEDLKELWSNGVSVYDAYSKSMFNLKAVLMWTINDFPAYGNLSGYSTKGKFACPVCGAETSSRWLTHSKKCVYMCHRRFLPPNHPFRMKKRWFDGDQENRGKPKIFSAEDVFFELKDVVNDWGKKRKGNKGNKGNKGKKRKKRKKGNKSEERDKDSIQMWKKKSIFFELPYWKTLLLRHNLDVMHIEKNICESIIGTLLHVKGKSKDGLKSRNDLVDMGIRNELHPQKRGKNQNYLPPAPHMLSKTEKQIFCKRLADLKLPDGYSSNISNCVSLEECKIVGLKSHDCHVLLHQLLSVALRGLLPKGPRNAIFRLCSFYNEIYQRVIDRNRLEQLEEDVVETLCMFERLFPPSFFDIMVHLTIHLGREARLGGPVQYRWMYPFERYMKVLKGYVMNRARPEGCIAERYIDEECMKFCSGYVKNAAEIGVRHTRNEAFENETILEGRPISGGKLMQLSNGLLQIAHLFVLFNSAEVEPFIEMHLDELKRLDRRLSNSDSLLQKRHRETFSAWLEEKVIQVQIQASSSSVSNTLKWLARGPREDLMSYSGYIINGIRFHTKDAENSTQNSGVSIKAETMCRSSARDNTQVIGKISYYGIIRDIILLDYNTFRVPIFRCDWANIVNGVKVEDGFTLVNLHEGLSQFERDPFILASHAEQVFYSRDSDTSSWYVVLRAPPRGFHELEMYDETTCMPFAPVDVSRLDIDADVENESYVRMDCEGLLV</sequence>
<feature type="domain" description="DUF4218" evidence="3">
    <location>
        <begin position="740"/>
        <end position="851"/>
    </location>
</feature>
<dbReference type="InterPro" id="IPR025312">
    <property type="entry name" value="DUF4216"/>
</dbReference>
<feature type="domain" description="Transposase-associated" evidence="4">
    <location>
        <begin position="47"/>
        <end position="119"/>
    </location>
</feature>
<evidence type="ECO:0000313" key="5">
    <source>
        <dbReference type="EMBL" id="KAK9284230.1"/>
    </source>
</evidence>
<proteinExistence type="predicted"/>
<keyword evidence="6" id="KW-1185">Reference proteome</keyword>
<dbReference type="InterPro" id="IPR004242">
    <property type="entry name" value="Transposase_21"/>
</dbReference>
<protein>
    <recommendedName>
        <fullName evidence="7">Transposase</fullName>
    </recommendedName>
</protein>
<dbReference type="EMBL" id="JBBPBK010000005">
    <property type="protein sequence ID" value="KAK9284230.1"/>
    <property type="molecule type" value="Genomic_DNA"/>
</dbReference>
<evidence type="ECO:0000259" key="4">
    <source>
        <dbReference type="Pfam" id="PF13963"/>
    </source>
</evidence>